<comment type="caution">
    <text evidence="1">The sequence shown here is derived from an EMBL/GenBank/DDBJ whole genome shotgun (WGS) entry which is preliminary data.</text>
</comment>
<organism evidence="1 2">
    <name type="scientific">Anaerofustis stercorihominis</name>
    <dbReference type="NCBI Taxonomy" id="214853"/>
    <lineage>
        <taxon>Bacteria</taxon>
        <taxon>Bacillati</taxon>
        <taxon>Bacillota</taxon>
        <taxon>Clostridia</taxon>
        <taxon>Eubacteriales</taxon>
        <taxon>Eubacteriaceae</taxon>
        <taxon>Anaerofustis</taxon>
    </lineage>
</organism>
<protein>
    <submittedName>
        <fullName evidence="1">Uncharacterized protein</fullName>
    </submittedName>
</protein>
<dbReference type="AlphaFoldDB" id="A0A3E3E175"/>
<dbReference type="EMBL" id="QUSM01000002">
    <property type="protein sequence ID" value="RGD75096.1"/>
    <property type="molecule type" value="Genomic_DNA"/>
</dbReference>
<evidence type="ECO:0000313" key="1">
    <source>
        <dbReference type="EMBL" id="RGD75096.1"/>
    </source>
</evidence>
<sequence>MEERTCNTNTRGVECLIVDKVYDACSKRECIQNMTFDLALNGDISEYTFLYAQFGDSEVEQYEDEPFFTEMDECHARLKCVVAIPIYAVLRRKCDCSIVAVEAKPVCGSTVQSDNKIRIPVSTVMDLNRKFVRQGRFAPVAECFTEANCVNRSGGCQISMTLGFMIVVSAVSKVSLKVPTFGYCPIPEECREEECAPNFCETFLSEDISAFRDFFPSNSSCDTCGCDD</sequence>
<dbReference type="GeneID" id="98000609"/>
<evidence type="ECO:0000313" key="2">
    <source>
        <dbReference type="Proteomes" id="UP000261212"/>
    </source>
</evidence>
<reference evidence="1 2" key="1">
    <citation type="submission" date="2018-08" db="EMBL/GenBank/DDBJ databases">
        <title>A genome reference for cultivated species of the human gut microbiota.</title>
        <authorList>
            <person name="Zou Y."/>
            <person name="Xue W."/>
            <person name="Luo G."/>
        </authorList>
    </citation>
    <scope>NUCLEOTIDE SEQUENCE [LARGE SCALE GENOMIC DNA]</scope>
    <source>
        <strain evidence="1 2">AM25-6</strain>
    </source>
</reference>
<proteinExistence type="predicted"/>
<gene>
    <name evidence="1" type="ORF">DW687_01880</name>
</gene>
<accession>A0A3E3E175</accession>
<name>A0A3E3E175_9FIRM</name>
<dbReference type="RefSeq" id="WP_007050296.1">
    <property type="nucleotide sequence ID" value="NZ_CABKNJ010000001.1"/>
</dbReference>
<dbReference type="Proteomes" id="UP000261212">
    <property type="component" value="Unassembled WGS sequence"/>
</dbReference>